<reference evidence="2" key="1">
    <citation type="journal article" date="2021" name="bioRxiv">
        <title>Whole Genome Assembly and Annotation of Northern Wild Rice, Zizania palustris L., Supports a Whole Genome Duplication in the Zizania Genus.</title>
        <authorList>
            <person name="Haas M."/>
            <person name="Kono T."/>
            <person name="Macchietto M."/>
            <person name="Millas R."/>
            <person name="McGilp L."/>
            <person name="Shao M."/>
            <person name="Duquette J."/>
            <person name="Hirsch C.N."/>
            <person name="Kimball J."/>
        </authorList>
    </citation>
    <scope>NUCLEOTIDE SEQUENCE</scope>
    <source>
        <tissue evidence="2">Fresh leaf tissue</tissue>
    </source>
</reference>
<feature type="compositionally biased region" description="Gly residues" evidence="1">
    <location>
        <begin position="67"/>
        <end position="80"/>
    </location>
</feature>
<dbReference type="EMBL" id="JAAALK010000282">
    <property type="protein sequence ID" value="KAG8079977.1"/>
    <property type="molecule type" value="Genomic_DNA"/>
</dbReference>
<feature type="compositionally biased region" description="Low complexity" evidence="1">
    <location>
        <begin position="81"/>
        <end position="101"/>
    </location>
</feature>
<dbReference type="Proteomes" id="UP000729402">
    <property type="component" value="Unassembled WGS sequence"/>
</dbReference>
<evidence type="ECO:0000256" key="1">
    <source>
        <dbReference type="SAM" id="MobiDB-lite"/>
    </source>
</evidence>
<dbReference type="AlphaFoldDB" id="A0A8J5T5H8"/>
<keyword evidence="3" id="KW-1185">Reference proteome</keyword>
<evidence type="ECO:0000313" key="2">
    <source>
        <dbReference type="EMBL" id="KAG8079977.1"/>
    </source>
</evidence>
<comment type="caution">
    <text evidence="2">The sequence shown here is derived from an EMBL/GenBank/DDBJ whole genome shotgun (WGS) entry which is preliminary data.</text>
</comment>
<reference evidence="2" key="2">
    <citation type="submission" date="2021-02" db="EMBL/GenBank/DDBJ databases">
        <authorList>
            <person name="Kimball J.A."/>
            <person name="Haas M.W."/>
            <person name="Macchietto M."/>
            <person name="Kono T."/>
            <person name="Duquette J."/>
            <person name="Shao M."/>
        </authorList>
    </citation>
    <scope>NUCLEOTIDE SEQUENCE</scope>
    <source>
        <tissue evidence="2">Fresh leaf tissue</tissue>
    </source>
</reference>
<evidence type="ECO:0000313" key="3">
    <source>
        <dbReference type="Proteomes" id="UP000729402"/>
    </source>
</evidence>
<proteinExistence type="predicted"/>
<organism evidence="2 3">
    <name type="scientific">Zizania palustris</name>
    <name type="common">Northern wild rice</name>
    <dbReference type="NCBI Taxonomy" id="103762"/>
    <lineage>
        <taxon>Eukaryota</taxon>
        <taxon>Viridiplantae</taxon>
        <taxon>Streptophyta</taxon>
        <taxon>Embryophyta</taxon>
        <taxon>Tracheophyta</taxon>
        <taxon>Spermatophyta</taxon>
        <taxon>Magnoliopsida</taxon>
        <taxon>Liliopsida</taxon>
        <taxon>Poales</taxon>
        <taxon>Poaceae</taxon>
        <taxon>BOP clade</taxon>
        <taxon>Oryzoideae</taxon>
        <taxon>Oryzeae</taxon>
        <taxon>Zizaniinae</taxon>
        <taxon>Zizania</taxon>
    </lineage>
</organism>
<feature type="region of interest" description="Disordered" evidence="1">
    <location>
        <begin position="63"/>
        <end position="101"/>
    </location>
</feature>
<protein>
    <submittedName>
        <fullName evidence="2">Uncharacterized protein</fullName>
    </submittedName>
</protein>
<sequence>MEPHATGGGEGGEGGCRLAFIIHYSRGGSSSEKTRGSRREDREGVCLGDSVWRRGLRRGYAAAAGANVGGGGEDGAGYGGSRSSSSSGSTAAPPTPGGTSLLSKALASLLRSGGG</sequence>
<gene>
    <name evidence="2" type="ORF">GUJ93_ZPchr0007g4480</name>
</gene>
<name>A0A8J5T5H8_ZIZPA</name>
<accession>A0A8J5T5H8</accession>